<evidence type="ECO:0000256" key="2">
    <source>
        <dbReference type="ARBA" id="ARBA00012018"/>
    </source>
</evidence>
<evidence type="ECO:0000256" key="3">
    <source>
        <dbReference type="ARBA" id="ARBA00018391"/>
    </source>
</evidence>
<proteinExistence type="predicted"/>
<dbReference type="Proteomes" id="UP000677305">
    <property type="component" value="Chromosome"/>
</dbReference>
<dbReference type="GO" id="GO:0031640">
    <property type="term" value="P:killing of cells of another organism"/>
    <property type="evidence" value="ECO:0007669"/>
    <property type="project" value="UniProtKB-KW"/>
</dbReference>
<evidence type="ECO:0000259" key="17">
    <source>
        <dbReference type="PROSITE" id="PS51346"/>
    </source>
</evidence>
<reference evidence="18 19" key="1">
    <citation type="submission" date="2020-07" db="EMBL/GenBank/DDBJ databases">
        <title>Vallitalea guaymasensis genome.</title>
        <authorList>
            <person name="Postec A."/>
        </authorList>
    </citation>
    <scope>NUCLEOTIDE SEQUENCE [LARGE SCALE GENOMIC DNA]</scope>
    <source>
        <strain evidence="18 19">Ra1766G1</strain>
    </source>
</reference>
<dbReference type="KEGG" id="vgu:HYG85_17175"/>
<evidence type="ECO:0000313" key="18">
    <source>
        <dbReference type="EMBL" id="QUH30546.1"/>
    </source>
</evidence>
<dbReference type="EC" id="3.1.4.3" evidence="2"/>
<keyword evidence="9" id="KW-0378">Hydrolase</keyword>
<dbReference type="Pfam" id="PF00882">
    <property type="entry name" value="Zn_dep_PLPC"/>
    <property type="match status" value="1"/>
</dbReference>
<evidence type="ECO:0000313" key="19">
    <source>
        <dbReference type="Proteomes" id="UP000677305"/>
    </source>
</evidence>
<evidence type="ECO:0000256" key="7">
    <source>
        <dbReference type="ARBA" id="ARBA00022729"/>
    </source>
</evidence>
<keyword evidence="8" id="KW-0354">Hemolysis</keyword>
<keyword evidence="6" id="KW-0479">Metal-binding</keyword>
<evidence type="ECO:0000256" key="1">
    <source>
        <dbReference type="ARBA" id="ARBA00001913"/>
    </source>
</evidence>
<evidence type="ECO:0000256" key="8">
    <source>
        <dbReference type="ARBA" id="ARBA00022735"/>
    </source>
</evidence>
<evidence type="ECO:0000256" key="12">
    <source>
        <dbReference type="ARBA" id="ARBA00022852"/>
    </source>
</evidence>
<evidence type="ECO:0000256" key="13">
    <source>
        <dbReference type="ARBA" id="ARBA00023026"/>
    </source>
</evidence>
<dbReference type="AlphaFoldDB" id="A0A8J8MCT6"/>
<dbReference type="InterPro" id="IPR001024">
    <property type="entry name" value="PLAT/LH2_dom"/>
</dbReference>
<dbReference type="RefSeq" id="WP_212690701.1">
    <property type="nucleotide sequence ID" value="NZ_CP058561.1"/>
</dbReference>
<feature type="domain" description="Zn-dependent PLC" evidence="17">
    <location>
        <begin position="26"/>
        <end position="285"/>
    </location>
</feature>
<gene>
    <name evidence="18" type="ORF">HYG85_17175</name>
</gene>
<evidence type="ECO:0000256" key="11">
    <source>
        <dbReference type="ARBA" id="ARBA00022837"/>
    </source>
</evidence>
<evidence type="ECO:0000256" key="9">
    <source>
        <dbReference type="ARBA" id="ARBA00022801"/>
    </source>
</evidence>
<comment type="cofactor">
    <cofactor evidence="1">
        <name>Ca(2+)</name>
        <dbReference type="ChEBI" id="CHEBI:29108"/>
    </cofactor>
</comment>
<dbReference type="GO" id="GO:0008270">
    <property type="term" value="F:zinc ion binding"/>
    <property type="evidence" value="ECO:0007669"/>
    <property type="project" value="InterPro"/>
</dbReference>
<feature type="domain" description="PLAT" evidence="16">
    <location>
        <begin position="293"/>
        <end position="418"/>
    </location>
</feature>
<dbReference type="Gene3D" id="2.60.60.20">
    <property type="entry name" value="PLAT/LH2 domain"/>
    <property type="match status" value="2"/>
</dbReference>
<dbReference type="InterPro" id="IPR008947">
    <property type="entry name" value="PLipase_C/P1_nuclease_dom_sf"/>
</dbReference>
<dbReference type="Pfam" id="PF01477">
    <property type="entry name" value="PLAT"/>
    <property type="match status" value="2"/>
</dbReference>
<dbReference type="SUPFAM" id="SSF48537">
    <property type="entry name" value="Phospholipase C/P1 nuclease"/>
    <property type="match status" value="1"/>
</dbReference>
<dbReference type="GO" id="GO:0090729">
    <property type="term" value="F:toxin activity"/>
    <property type="evidence" value="ECO:0007669"/>
    <property type="project" value="UniProtKB-KW"/>
</dbReference>
<keyword evidence="7" id="KW-0732">Signal</keyword>
<evidence type="ECO:0000256" key="14">
    <source>
        <dbReference type="ARBA" id="ARBA00031285"/>
    </source>
</evidence>
<dbReference type="PRINTS" id="PR00479">
    <property type="entry name" value="PRPHPHLPASEC"/>
</dbReference>
<evidence type="ECO:0000256" key="5">
    <source>
        <dbReference type="ARBA" id="ARBA00022656"/>
    </source>
</evidence>
<keyword evidence="10" id="KW-0862">Zinc</keyword>
<dbReference type="PROSITE" id="PS51346">
    <property type="entry name" value="PROKAR_ZN_DEPEND_PLPC_2"/>
    <property type="match status" value="1"/>
</dbReference>
<evidence type="ECO:0000256" key="6">
    <source>
        <dbReference type="ARBA" id="ARBA00022723"/>
    </source>
</evidence>
<keyword evidence="19" id="KW-1185">Reference proteome</keyword>
<evidence type="ECO:0000256" key="15">
    <source>
        <dbReference type="ARBA" id="ARBA00047492"/>
    </source>
</evidence>
<dbReference type="SUPFAM" id="SSF49723">
    <property type="entry name" value="Lipase/lipooxygenase domain (PLAT/LH2 domain)"/>
    <property type="match status" value="2"/>
</dbReference>
<comment type="catalytic activity">
    <reaction evidence="15">
        <text>a 1,2-diacyl-sn-glycero-3-phosphocholine + H2O = phosphocholine + a 1,2-diacyl-sn-glycerol + H(+)</text>
        <dbReference type="Rhea" id="RHEA:10604"/>
        <dbReference type="ChEBI" id="CHEBI:15377"/>
        <dbReference type="ChEBI" id="CHEBI:15378"/>
        <dbReference type="ChEBI" id="CHEBI:17815"/>
        <dbReference type="ChEBI" id="CHEBI:57643"/>
        <dbReference type="ChEBI" id="CHEBI:295975"/>
        <dbReference type="EC" id="3.1.4.3"/>
    </reaction>
</comment>
<keyword evidence="13" id="KW-0843">Virulence</keyword>
<evidence type="ECO:0000256" key="10">
    <source>
        <dbReference type="ARBA" id="ARBA00022833"/>
    </source>
</evidence>
<keyword evidence="5" id="KW-0800">Toxin</keyword>
<dbReference type="PROSITE" id="PS50095">
    <property type="entry name" value="PLAT"/>
    <property type="match status" value="2"/>
</dbReference>
<protein>
    <recommendedName>
        <fullName evidence="3">Phospholipase C</fullName>
        <ecNumber evidence="2">3.1.4.3</ecNumber>
    </recommendedName>
    <alternativeName>
        <fullName evidence="14">Phosphatidylcholine cholinephosphohydrolase</fullName>
    </alternativeName>
</protein>
<evidence type="ECO:0000259" key="16">
    <source>
        <dbReference type="PROSITE" id="PS50095"/>
    </source>
</evidence>
<organism evidence="18 19">
    <name type="scientific">Vallitalea guaymasensis</name>
    <dbReference type="NCBI Taxonomy" id="1185412"/>
    <lineage>
        <taxon>Bacteria</taxon>
        <taxon>Bacillati</taxon>
        <taxon>Bacillota</taxon>
        <taxon>Clostridia</taxon>
        <taxon>Lachnospirales</taxon>
        <taxon>Vallitaleaceae</taxon>
        <taxon>Vallitalea</taxon>
    </lineage>
</organism>
<dbReference type="InterPro" id="IPR036392">
    <property type="entry name" value="PLAT/LH2_dom_sf"/>
</dbReference>
<dbReference type="CDD" id="cd11009">
    <property type="entry name" value="Zn_dep_PLPC"/>
    <property type="match status" value="1"/>
</dbReference>
<keyword evidence="12" id="KW-0204">Cytolysis</keyword>
<keyword evidence="4" id="KW-0964">Secreted</keyword>
<dbReference type="Gene3D" id="1.10.575.10">
    <property type="entry name" value="P1 Nuclease"/>
    <property type="match status" value="1"/>
</dbReference>
<evidence type="ECO:0000256" key="4">
    <source>
        <dbReference type="ARBA" id="ARBA00022525"/>
    </source>
</evidence>
<sequence>MKNILKKVSIFTIAVALMMELISTSVLGWAGELDQDPNTHTLLVTQALQILENDLTLDDRNNSDFMDVINRLKASIEDFKRGAIMPDFDDKNFSLYQDHFYNPYTKTNFTASNEGELAFLDFVYQTAEYRSKEYIGWALQYWKSGDYNNAIYTLGNAMHYFADLCNPHHASNAIGGTQEHITKHSTFETYVENTKDQYTITTLGGNTSTSNYSDTLQDEYLPDFITKECDIRAIIGYEQYHNNFVADNESTWNGVADVTMKSTQRGIARVLYRFAKEIANPSSVCSNTYDSNITLNIRVKTKDGALTDTYGTDNDVYFGVELKNGRMHEWKLDKSGYNDHEKGDNDTYTVTLEKSAGSEIRKAWIRKQRGWEAGTAEDNWYPIEVEVTSSDNQCHFLKPLDMWFIGNTGVDIVVSDCNYVLDKVDVRIKTKDGGLFDAYGTDSDVYFGVQLSDGTTHENLLDKSGYNDFEKGDNDWYSIEYSRLPNTVITKAWLKKVGSDDWYPENITITNDDLNFNADINQWFYDNTIKEWVF</sequence>
<dbReference type="SMART" id="SM00770">
    <property type="entry name" value="Zn_dep_PLPC"/>
    <property type="match status" value="1"/>
</dbReference>
<feature type="domain" description="PLAT" evidence="16">
    <location>
        <begin position="424"/>
        <end position="534"/>
    </location>
</feature>
<dbReference type="EMBL" id="CP058561">
    <property type="protein sequence ID" value="QUH30546.1"/>
    <property type="molecule type" value="Genomic_DNA"/>
</dbReference>
<dbReference type="InterPro" id="IPR029002">
    <property type="entry name" value="PLPC/GPLD1"/>
</dbReference>
<dbReference type="InterPro" id="IPR001531">
    <property type="entry name" value="Zn_PLipaseC"/>
</dbReference>
<dbReference type="GO" id="GO:0034480">
    <property type="term" value="F:phosphatidylcholine phospholipase C activity"/>
    <property type="evidence" value="ECO:0007669"/>
    <property type="project" value="UniProtKB-EC"/>
</dbReference>
<name>A0A8J8MCT6_9FIRM</name>
<accession>A0A8J8MCT6</accession>
<keyword evidence="11" id="KW-0106">Calcium</keyword>